<keyword evidence="2" id="KW-1185">Reference proteome</keyword>
<feature type="non-terminal residue" evidence="1">
    <location>
        <position position="1"/>
    </location>
</feature>
<sequence length="139" mass="15698">GIIGELSLIATPDENTNLFAVLDTAIIAVYFMLTGDSSAVSPWVLRKNWTLVFLLIVFSFFITIYLMNLFIGLLGMAIDKTNNDESFLQLRGEKLNFSGCYPTKEERKAGFQISSSVEELKKYVKRVKNKDCNEASHPY</sequence>
<proteinExistence type="predicted"/>
<feature type="non-terminal residue" evidence="1">
    <location>
        <position position="139"/>
    </location>
</feature>
<evidence type="ECO:0000313" key="2">
    <source>
        <dbReference type="Proteomes" id="UP000789920"/>
    </source>
</evidence>
<comment type="caution">
    <text evidence="1">The sequence shown here is derived from an EMBL/GenBank/DDBJ whole genome shotgun (WGS) entry which is preliminary data.</text>
</comment>
<dbReference type="EMBL" id="CAJVQC010143764">
    <property type="protein sequence ID" value="CAG8844711.1"/>
    <property type="molecule type" value="Genomic_DNA"/>
</dbReference>
<accession>A0ACA9SN87</accession>
<protein>
    <submittedName>
        <fullName evidence="1">16522_t:CDS:1</fullName>
    </submittedName>
</protein>
<evidence type="ECO:0000313" key="1">
    <source>
        <dbReference type="EMBL" id="CAG8844711.1"/>
    </source>
</evidence>
<organism evidence="1 2">
    <name type="scientific">Racocetra persica</name>
    <dbReference type="NCBI Taxonomy" id="160502"/>
    <lineage>
        <taxon>Eukaryota</taxon>
        <taxon>Fungi</taxon>
        <taxon>Fungi incertae sedis</taxon>
        <taxon>Mucoromycota</taxon>
        <taxon>Glomeromycotina</taxon>
        <taxon>Glomeromycetes</taxon>
        <taxon>Diversisporales</taxon>
        <taxon>Gigasporaceae</taxon>
        <taxon>Racocetra</taxon>
    </lineage>
</organism>
<reference evidence="1" key="1">
    <citation type="submission" date="2021-06" db="EMBL/GenBank/DDBJ databases">
        <authorList>
            <person name="Kallberg Y."/>
            <person name="Tangrot J."/>
            <person name="Rosling A."/>
        </authorList>
    </citation>
    <scope>NUCLEOTIDE SEQUENCE</scope>
    <source>
        <strain evidence="1">MA461A</strain>
    </source>
</reference>
<name>A0ACA9SN87_9GLOM</name>
<gene>
    <name evidence="1" type="ORF">RPERSI_LOCUS33325</name>
</gene>
<dbReference type="Proteomes" id="UP000789920">
    <property type="component" value="Unassembled WGS sequence"/>
</dbReference>